<dbReference type="PANTHER" id="PTHR35394">
    <property type="entry name" value="DUF3176 DOMAIN-CONTAINING PROTEIN"/>
    <property type="match status" value="1"/>
</dbReference>
<protein>
    <recommendedName>
        <fullName evidence="5">DUF3176 domain containing protein</fullName>
    </recommendedName>
</protein>
<organism evidence="3 4">
    <name type="scientific">Lophiotrema nucula</name>
    <dbReference type="NCBI Taxonomy" id="690887"/>
    <lineage>
        <taxon>Eukaryota</taxon>
        <taxon>Fungi</taxon>
        <taxon>Dikarya</taxon>
        <taxon>Ascomycota</taxon>
        <taxon>Pezizomycotina</taxon>
        <taxon>Dothideomycetes</taxon>
        <taxon>Pleosporomycetidae</taxon>
        <taxon>Pleosporales</taxon>
        <taxon>Lophiotremataceae</taxon>
        <taxon>Lophiotrema</taxon>
    </lineage>
</organism>
<reference evidence="3" key="1">
    <citation type="journal article" date="2020" name="Stud. Mycol.">
        <title>101 Dothideomycetes genomes: a test case for predicting lifestyles and emergence of pathogens.</title>
        <authorList>
            <person name="Haridas S."/>
            <person name="Albert R."/>
            <person name="Binder M."/>
            <person name="Bloem J."/>
            <person name="Labutti K."/>
            <person name="Salamov A."/>
            <person name="Andreopoulos B."/>
            <person name="Baker S."/>
            <person name="Barry K."/>
            <person name="Bills G."/>
            <person name="Bluhm B."/>
            <person name="Cannon C."/>
            <person name="Castanera R."/>
            <person name="Culley D."/>
            <person name="Daum C."/>
            <person name="Ezra D."/>
            <person name="Gonzalez J."/>
            <person name="Henrissat B."/>
            <person name="Kuo A."/>
            <person name="Liang C."/>
            <person name="Lipzen A."/>
            <person name="Lutzoni F."/>
            <person name="Magnuson J."/>
            <person name="Mondo S."/>
            <person name="Nolan M."/>
            <person name="Ohm R."/>
            <person name="Pangilinan J."/>
            <person name="Park H.-J."/>
            <person name="Ramirez L."/>
            <person name="Alfaro M."/>
            <person name="Sun H."/>
            <person name="Tritt A."/>
            <person name="Yoshinaga Y."/>
            <person name="Zwiers L.-H."/>
            <person name="Turgeon B."/>
            <person name="Goodwin S."/>
            <person name="Spatafora J."/>
            <person name="Crous P."/>
            <person name="Grigoriev I."/>
        </authorList>
    </citation>
    <scope>NUCLEOTIDE SEQUENCE</scope>
    <source>
        <strain evidence="3">CBS 627.86</strain>
    </source>
</reference>
<keyword evidence="2" id="KW-0812">Transmembrane</keyword>
<dbReference type="EMBL" id="ML977315">
    <property type="protein sequence ID" value="KAF2119205.1"/>
    <property type="molecule type" value="Genomic_DNA"/>
</dbReference>
<name>A0A6A5ZIX3_9PLEO</name>
<feature type="compositionally biased region" description="Low complexity" evidence="1">
    <location>
        <begin position="30"/>
        <end position="44"/>
    </location>
</feature>
<dbReference type="AlphaFoldDB" id="A0A6A5ZIX3"/>
<accession>A0A6A5ZIX3</accession>
<evidence type="ECO:0000313" key="3">
    <source>
        <dbReference type="EMBL" id="KAF2119205.1"/>
    </source>
</evidence>
<keyword evidence="2" id="KW-1133">Transmembrane helix</keyword>
<evidence type="ECO:0008006" key="5">
    <source>
        <dbReference type="Google" id="ProtNLM"/>
    </source>
</evidence>
<feature type="compositionally biased region" description="Polar residues" evidence="1">
    <location>
        <begin position="13"/>
        <end position="26"/>
    </location>
</feature>
<feature type="non-terminal residue" evidence="3">
    <location>
        <position position="802"/>
    </location>
</feature>
<dbReference type="InterPro" id="IPR021514">
    <property type="entry name" value="DUF3176"/>
</dbReference>
<feature type="transmembrane region" description="Helical" evidence="2">
    <location>
        <begin position="705"/>
        <end position="727"/>
    </location>
</feature>
<dbReference type="Pfam" id="PF11374">
    <property type="entry name" value="DUF3176"/>
    <property type="match status" value="1"/>
</dbReference>
<feature type="region of interest" description="Disordered" evidence="1">
    <location>
        <begin position="143"/>
        <end position="167"/>
    </location>
</feature>
<evidence type="ECO:0000256" key="1">
    <source>
        <dbReference type="SAM" id="MobiDB-lite"/>
    </source>
</evidence>
<evidence type="ECO:0000256" key="2">
    <source>
        <dbReference type="SAM" id="Phobius"/>
    </source>
</evidence>
<feature type="region of interest" description="Disordered" evidence="1">
    <location>
        <begin position="13"/>
        <end position="48"/>
    </location>
</feature>
<proteinExistence type="predicted"/>
<dbReference type="PANTHER" id="PTHR35394:SF5">
    <property type="entry name" value="DUF3176 DOMAIN-CONTAINING PROTEIN"/>
    <property type="match status" value="1"/>
</dbReference>
<dbReference type="Proteomes" id="UP000799770">
    <property type="component" value="Unassembled WGS sequence"/>
</dbReference>
<sequence length="802" mass="89554">MSRLPVSPYWSTNPNIPIYLDTSNTRESSEPNTTTEHTCPTCQTSSRDQPIHCVSVSPAPPSYSSVASQGPPSQHLAVPTLTLETPHRWSRPQPPRPALQLDPEGRPQVRFRRNAFSPLSPATVDFESIDWSRKTHVGLGIPDAPFRPDASPITPSQAEKNGEERSEDLPAAANFIQRIEQKLWNYSASKNVVKRWLVEIISWSLSAACMGGIVAMLLVYKNDRVPRWPLGLTLNAYISVLAKVASASLLLPVSEALGQLKWSWFRGDNSKKMWDFELFDNASRGPWGSFLLLVRTKGTTLAALGAAVTVFALALDPFFQQVVDLPERWRLQEEQGSVPRAISYEPFSAGREYRSGMQSLELDTNLQGITFHYFYDNGTLPLTFGKGKRVDIPLACPNRNCTWPAYESLSVCNKCVEASDQLEFGCRTSALDWIQVPGVDNETSEATYPNGTSCGWWLKADTPLLMTGYDVDSKGPHKGEILLGRSQPMYDIFTRELLPGYQSKLNFSRNPLAHAIIASAETVDNVHRNVTPIAHECLISWCVQTLLSSYSEGGYTENITNIVVNDTLSSTLWHTEEIFVDGEPYGTKYVYGENVTVLGPSGQKYRIDNNTHVLSLSLFDDIFPSTYVLANSTDMRDAMLRYKEYLTVEPCVRNTTYNPWLYNNITTQLDHLCTAMTNMIRSYQSTTEMVAGPSFDTEPVVDVRWGWLALPLGLLGMTGIFLLATVFRSSREQDHVGVWKTSAIATLLYGLPDHMQQKMTQSKVTGTPRAKAKEVKVKWLPNRGWRFSGNTISPTSLKSDTS</sequence>
<keyword evidence="4" id="KW-1185">Reference proteome</keyword>
<keyword evidence="2" id="KW-0472">Membrane</keyword>
<dbReference type="OrthoDB" id="5242705at2759"/>
<evidence type="ECO:0000313" key="4">
    <source>
        <dbReference type="Proteomes" id="UP000799770"/>
    </source>
</evidence>
<gene>
    <name evidence="3" type="ORF">BDV96DRAFT_472440</name>
</gene>